<sequence length="362" mass="38483">MQSHSSRHYVSEFLKDRHPNLDPPDAHKGVIPTEVAVAYGRRGAAKLVQVLALRGGEEIPHEEHAHCLRVLLRELPTQELKAQAVWEGAPASLVALGRSPSAEVRQLSCRALSSLCQLRSGRAATIAAGGIEMMTETLWDTPVEVTAALSSLTADLASCAAAMGSGAGVVRNLVRLIEDEAVAVEAKENAVATLEHIVGSDAGIMDALRSHVPRAVVRLVAAALGDEALRGPRGTALRVACASCLARLCHHTYGKVQVQEAGGIGALARLCLQGEWEVRKRTTAALMGITIEKDAKVPVADLCGRALVSMLRKDEVETAENARSALLNACEHPKARAIVQALLTTEELDYFLGSLRQLPPGV</sequence>
<dbReference type="PANTHER" id="PTHR15599">
    <property type="entry name" value="RTDR1"/>
    <property type="match status" value="1"/>
</dbReference>
<gene>
    <name evidence="1" type="ORF">TSPGSL018_7214</name>
</gene>
<dbReference type="EMBL" id="GBEZ01003386">
    <property type="protein sequence ID" value="JAC81751.1"/>
    <property type="molecule type" value="Transcribed_RNA"/>
</dbReference>
<name>A0A061SGA4_9CHLO</name>
<dbReference type="AlphaFoldDB" id="A0A061SGA4"/>
<organism evidence="1">
    <name type="scientific">Tetraselmis sp. GSL018</name>
    <dbReference type="NCBI Taxonomy" id="582737"/>
    <lineage>
        <taxon>Eukaryota</taxon>
        <taxon>Viridiplantae</taxon>
        <taxon>Chlorophyta</taxon>
        <taxon>core chlorophytes</taxon>
        <taxon>Chlorodendrophyceae</taxon>
        <taxon>Chlorodendrales</taxon>
        <taxon>Chlorodendraceae</taxon>
        <taxon>Tetraselmis</taxon>
    </lineage>
</organism>
<dbReference type="InterPro" id="IPR016024">
    <property type="entry name" value="ARM-type_fold"/>
</dbReference>
<dbReference type="PANTHER" id="PTHR15599:SF4">
    <property type="entry name" value="ARM REPEAT SUPERFAMILY PROTEIN"/>
    <property type="match status" value="1"/>
</dbReference>
<dbReference type="InterPro" id="IPR042856">
    <property type="entry name" value="RSP14"/>
</dbReference>
<protein>
    <submittedName>
        <fullName evidence="1">Radial spoke protein 8</fullName>
    </submittedName>
</protein>
<dbReference type="SUPFAM" id="SSF48371">
    <property type="entry name" value="ARM repeat"/>
    <property type="match status" value="1"/>
</dbReference>
<dbReference type="Gene3D" id="1.25.10.10">
    <property type="entry name" value="Leucine-rich Repeat Variant"/>
    <property type="match status" value="1"/>
</dbReference>
<accession>A0A061SGA4</accession>
<evidence type="ECO:0000313" key="1">
    <source>
        <dbReference type="EMBL" id="JAC81751.1"/>
    </source>
</evidence>
<reference evidence="1" key="1">
    <citation type="submission" date="2014-05" db="EMBL/GenBank/DDBJ databases">
        <title>The transcriptome of the halophilic microalga Tetraselmis sp. GSL018 isolated from the Great Salt Lake, Utah.</title>
        <authorList>
            <person name="Jinkerson R.E."/>
            <person name="D'Adamo S."/>
            <person name="Posewitz M.C."/>
        </authorList>
    </citation>
    <scope>NUCLEOTIDE SEQUENCE</scope>
    <source>
        <strain evidence="1">GSL018</strain>
    </source>
</reference>
<dbReference type="InterPro" id="IPR011989">
    <property type="entry name" value="ARM-like"/>
</dbReference>
<proteinExistence type="predicted"/>